<dbReference type="Proteomes" id="UP000439022">
    <property type="component" value="Unassembled WGS sequence"/>
</dbReference>
<gene>
    <name evidence="2" type="ORF">GJR96_09325</name>
</gene>
<feature type="transmembrane region" description="Helical" evidence="1">
    <location>
        <begin position="6"/>
        <end position="31"/>
    </location>
</feature>
<organism evidence="2 3">
    <name type="scientific">Haloferax litoreum</name>
    <dbReference type="NCBI Taxonomy" id="2666140"/>
    <lineage>
        <taxon>Archaea</taxon>
        <taxon>Methanobacteriati</taxon>
        <taxon>Methanobacteriota</taxon>
        <taxon>Stenosarchaea group</taxon>
        <taxon>Halobacteria</taxon>
        <taxon>Halobacteriales</taxon>
        <taxon>Haloferacaceae</taxon>
        <taxon>Haloferax</taxon>
    </lineage>
</organism>
<dbReference type="RefSeq" id="WP_151162691.1">
    <property type="nucleotide sequence ID" value="NZ_WKJO01000001.1"/>
</dbReference>
<comment type="caution">
    <text evidence="2">The sequence shown here is derived from an EMBL/GenBank/DDBJ whole genome shotgun (WGS) entry which is preliminary data.</text>
</comment>
<dbReference type="AlphaFoldDB" id="A0A6A8GFK2"/>
<evidence type="ECO:0000256" key="1">
    <source>
        <dbReference type="SAM" id="Phobius"/>
    </source>
</evidence>
<accession>A0A6A8GFK2</accession>
<evidence type="ECO:0000313" key="2">
    <source>
        <dbReference type="EMBL" id="MRX22154.1"/>
    </source>
</evidence>
<keyword evidence="1" id="KW-1133">Transmembrane helix</keyword>
<reference evidence="2 3" key="1">
    <citation type="submission" date="2019-11" db="EMBL/GenBank/DDBJ databases">
        <title>Whole genome sequence of Haloferax sp. MBLA0076.</title>
        <authorList>
            <person name="Seo M.-J."/>
            <person name="Cho E.-S."/>
        </authorList>
    </citation>
    <scope>NUCLEOTIDE SEQUENCE [LARGE SCALE GENOMIC DNA]</scope>
    <source>
        <strain evidence="2 3">MBLA0076</strain>
    </source>
</reference>
<name>A0A6A8GFK2_9EURY</name>
<evidence type="ECO:0000313" key="3">
    <source>
        <dbReference type="Proteomes" id="UP000439022"/>
    </source>
</evidence>
<keyword evidence="1" id="KW-0812">Transmembrane</keyword>
<keyword evidence="3" id="KW-1185">Reference proteome</keyword>
<dbReference type="EMBL" id="WKJO01000001">
    <property type="protein sequence ID" value="MRX22154.1"/>
    <property type="molecule type" value="Genomic_DNA"/>
</dbReference>
<proteinExistence type="predicted"/>
<keyword evidence="1" id="KW-0472">Membrane</keyword>
<sequence>MDLTQIPWSHITGFVVTASATLLGVWTAFWLDRQEGKRRELSNAEMQLQAIQKECSINNQIASSTLSTIQELQHGKKRKTNADHYVIDQYQTDAWDGSNNEQLVAVVDDELFARLQELYADVKSVNELVYRLRSESLHPEIGELVGEGGYQYEAWTISVLAYDERSEEVDSIGLGPLIRQRTENIIGEVVRLESELGEEIEDIRKRRNKLGLPITLG</sequence>
<protein>
    <submittedName>
        <fullName evidence="2">Uncharacterized protein</fullName>
    </submittedName>
</protein>